<dbReference type="AlphaFoldDB" id="A0A6G0NU34"/>
<dbReference type="InterPro" id="IPR011990">
    <property type="entry name" value="TPR-like_helical_dom_sf"/>
</dbReference>
<dbReference type="PANTHER" id="PTHR47447">
    <property type="entry name" value="OS03G0856100 PROTEIN"/>
    <property type="match status" value="1"/>
</dbReference>
<name>A0A6G0NU34_9STRA</name>
<protein>
    <recommendedName>
        <fullName evidence="7">Pentacotripeptide-repeat region of PRORP domain-containing protein</fullName>
    </recommendedName>
</protein>
<evidence type="ECO:0000313" key="6">
    <source>
        <dbReference type="Proteomes" id="UP000488956"/>
    </source>
</evidence>
<comment type="caution">
    <text evidence="4">The sequence shown here is derived from an EMBL/GenBank/DDBJ whole genome shotgun (WGS) entry which is preliminary data.</text>
</comment>
<dbReference type="Proteomes" id="UP000476176">
    <property type="component" value="Unassembled WGS sequence"/>
</dbReference>
<accession>A0A6G0NU34</accession>
<evidence type="ECO:0000313" key="3">
    <source>
        <dbReference type="EMBL" id="KAE9094734.1"/>
    </source>
</evidence>
<dbReference type="PANTHER" id="PTHR47447:SF17">
    <property type="entry name" value="OS12G0638900 PROTEIN"/>
    <property type="match status" value="1"/>
</dbReference>
<dbReference type="EMBL" id="QXGC01000750">
    <property type="protein sequence ID" value="KAE9222298.1"/>
    <property type="molecule type" value="Genomic_DNA"/>
</dbReference>
<dbReference type="EMBL" id="QXFX01001196">
    <property type="protein sequence ID" value="KAE9094734.1"/>
    <property type="molecule type" value="Genomic_DNA"/>
</dbReference>
<gene>
    <name evidence="4" type="ORF">PF004_g12834</name>
    <name evidence="3" type="ORF">PF010_g16981</name>
</gene>
<dbReference type="Gene3D" id="1.25.40.10">
    <property type="entry name" value="Tetratricopeptide repeat domain"/>
    <property type="match status" value="7"/>
</dbReference>
<evidence type="ECO:0000313" key="4">
    <source>
        <dbReference type="EMBL" id="KAE9222298.1"/>
    </source>
</evidence>
<reference evidence="5 6" key="1">
    <citation type="submission" date="2018-09" db="EMBL/GenBank/DDBJ databases">
        <title>Genomic investigation of the strawberry pathogen Phytophthora fragariae indicates pathogenicity is determined by transcriptional variation in three key races.</title>
        <authorList>
            <person name="Adams T.M."/>
            <person name="Armitage A.D."/>
            <person name="Sobczyk M.K."/>
            <person name="Bates H.J."/>
            <person name="Dunwell J.M."/>
            <person name="Nellist C.F."/>
            <person name="Harrison R.J."/>
        </authorList>
    </citation>
    <scope>NUCLEOTIDE SEQUENCE [LARGE SCALE GENOMIC DNA]</scope>
    <source>
        <strain evidence="4 5">BC-23</strain>
        <strain evidence="3 6">ONT-3</strain>
    </source>
</reference>
<sequence>MLAARRVGVGAGAPRGPRQITPKLPPYIKSLLHLPPRPTAADARLRLFLAPRPDLQPLYVVPSRFFSQPRRRNARVNTNARVRDNLRLLQRTPDDADLARAIFQDIQAEDGAMLNGFAATAIASSLLQAGAVGESVEVLEYARDKRVRAFPRVYIAVIAAATKKKQHAALMRVWDALPDGHYKPFPWEYTSALVAAVRLKQKNQVFEILDKMKANEVEDDKIYGRVIAAACQTKQHELVCEILDYMHASGVDTAGMFVSARRLALKSGEYDFVLQLLRLMKTHGMDPTEGYRYQIWSLHKAGLHDLLQSVFEAMQKAGCVRDEEMYGAAADSAIRVKNRDFVMSILDDMKRDAELSKTPTAVFPRAVGVAVRTSQHQLVLDVFDFMHRTDMDASAAYVTATRTAFKSKQYDFVFDILRKMTENGVDASGEYSHAVMSFSKLECFEHVLRAFKGMRECGYEGGEGIVTTAVEAAIKLERHEDVMAICNHDGRQYTFALGAAVRLKQKMQVFEILDEVKVNEVKVNEVKVNEVKDDNMYGRVVGAACQAKQHELVCEILDYMHANGVDCTSAYVRARRLAFKSGKYDFALELLRLMKTHGVDPTEQYKHHLMSLHKAGLHDRVQSVLEAMRKEGCVCDDDMYKTAVDSAIRERNRDLVMSILDDMKRNADLSKTPTAVFPRAVEAAELTNENQFNEVKDDNMYGRVVGAACQAKQHELVCEILDYMHANGVDCTKYKHQIRSLHKAGLHDRVLSVFESMRKEGCVCDKDMYMTAIDSAIRVNNSELLMSILDDMKRKVGLAKTRAAVFRTAFKSKQYDFVFDILRKMTENGVDASELYSQVVMSFTKLKYYDQVLRAFKVHICTSGGCPIEAEEAGAACITKQHELVCEILDYMHANGVDTAGMYVSARRLAFKSGEYDFVLELLRLMQKHGRDPTEDYKHQLMSLHKAGLHDRLQSVFEAMRKAGGVSDEDTYETAVDSAIRVKNRELLISILDDMKCNASLSRTPTAVFHRAVGAAVWTNQPQLLFDVFDFMDHTDTATSAVYTSGIRSAFKAKQYDFVFDILRKMTENGVDASGEYSHAVMSFSKLECFEHVLRAFKGMRECGYEGGEGIVTTAVEAAIKLERHEDVMAICNGLSGKPSVTTPLHSHALEQAHSTNKQGLVDSILQRIKKFTTGVE</sequence>
<keyword evidence="1" id="KW-0677">Repeat</keyword>
<dbReference type="Proteomes" id="UP000488956">
    <property type="component" value="Unassembled WGS sequence"/>
</dbReference>
<dbReference type="InterPro" id="IPR002885">
    <property type="entry name" value="PPR_rpt"/>
</dbReference>
<evidence type="ECO:0000313" key="5">
    <source>
        <dbReference type="Proteomes" id="UP000476176"/>
    </source>
</evidence>
<evidence type="ECO:0008006" key="7">
    <source>
        <dbReference type="Google" id="ProtNLM"/>
    </source>
</evidence>
<evidence type="ECO:0000256" key="1">
    <source>
        <dbReference type="ARBA" id="ARBA00022737"/>
    </source>
</evidence>
<proteinExistence type="predicted"/>
<feature type="compositionally biased region" description="Low complexity" evidence="2">
    <location>
        <begin position="1"/>
        <end position="18"/>
    </location>
</feature>
<dbReference type="Pfam" id="PF01535">
    <property type="entry name" value="PPR"/>
    <property type="match status" value="2"/>
</dbReference>
<evidence type="ECO:0000256" key="2">
    <source>
        <dbReference type="SAM" id="MobiDB-lite"/>
    </source>
</evidence>
<organism evidence="4 5">
    <name type="scientific">Phytophthora fragariae</name>
    <dbReference type="NCBI Taxonomy" id="53985"/>
    <lineage>
        <taxon>Eukaryota</taxon>
        <taxon>Sar</taxon>
        <taxon>Stramenopiles</taxon>
        <taxon>Oomycota</taxon>
        <taxon>Peronosporomycetes</taxon>
        <taxon>Peronosporales</taxon>
        <taxon>Peronosporaceae</taxon>
        <taxon>Phytophthora</taxon>
    </lineage>
</organism>
<feature type="region of interest" description="Disordered" evidence="2">
    <location>
        <begin position="1"/>
        <end position="20"/>
    </location>
</feature>